<keyword evidence="2 8" id="KW-0732">Signal</keyword>
<gene>
    <name evidence="9" type="ORF">JCM16775_1391</name>
</gene>
<accession>A0A510JH84</accession>
<dbReference type="SUPFAM" id="SSF53850">
    <property type="entry name" value="Periplasmic binding protein-like II"/>
    <property type="match status" value="1"/>
</dbReference>
<dbReference type="EMBL" id="AP019823">
    <property type="protein sequence ID" value="BBM38682.1"/>
    <property type="molecule type" value="Genomic_DNA"/>
</dbReference>
<dbReference type="RefSeq" id="WP_026746234.1">
    <property type="nucleotide sequence ID" value="NZ_AP019823.1"/>
</dbReference>
<dbReference type="Pfam" id="PF03180">
    <property type="entry name" value="Lipoprotein_9"/>
    <property type="match status" value="1"/>
</dbReference>
<comment type="similarity">
    <text evidence="6">Belongs to the nlpA lipoprotein family.</text>
</comment>
<evidence type="ECO:0000313" key="10">
    <source>
        <dbReference type="Proteomes" id="UP000321892"/>
    </source>
</evidence>
<dbReference type="PANTHER" id="PTHR30429">
    <property type="entry name" value="D-METHIONINE-BINDING LIPOPROTEIN METQ"/>
    <property type="match status" value="1"/>
</dbReference>
<evidence type="ECO:0000256" key="2">
    <source>
        <dbReference type="ARBA" id="ARBA00022729"/>
    </source>
</evidence>
<dbReference type="Proteomes" id="UP000321892">
    <property type="component" value="Chromosome"/>
</dbReference>
<keyword evidence="10" id="KW-1185">Reference proteome</keyword>
<evidence type="ECO:0000313" key="9">
    <source>
        <dbReference type="EMBL" id="BBM38682.1"/>
    </source>
</evidence>
<comment type="subcellular location">
    <subcellularLocation>
        <location evidence="1">Membrane</location>
        <topology evidence="1">Lipid-anchor</topology>
    </subcellularLocation>
</comment>
<evidence type="ECO:0000256" key="6">
    <source>
        <dbReference type="PIRNR" id="PIRNR002854"/>
    </source>
</evidence>
<feature type="chain" id="PRO_5021836102" description="Lipoprotein" evidence="8">
    <location>
        <begin position="18"/>
        <end position="275"/>
    </location>
</feature>
<dbReference type="PANTHER" id="PTHR30429:SF0">
    <property type="entry name" value="METHIONINE-BINDING LIPOPROTEIN METQ"/>
    <property type="match status" value="1"/>
</dbReference>
<sequence>MKKILSLLLATALFLVACGNKNETKGAADSQGGAAGKTEKLIVGATPVPHAELLDLVKEDLKKEGIDLEVVKFNDYVQPNKALADKSIDANFFQHVPYMEDFGKKNNIELSAVGNIHLEPMALYSKKIKNINDLKNGDTLIIPNDPTNGGRALILLDKAGIIKLKDNTKLDSTPADIVQNPKNIKIETLSNEQIAPRLSEVAGAIINSNFAIDAGVTKNEIILIEGKDSPYVNIVTVLKGNENDERVKKLVKALQSEKIKKYIEEKYEGRVIPAF</sequence>
<keyword evidence="5 6" id="KW-0449">Lipoprotein</keyword>
<evidence type="ECO:0000256" key="7">
    <source>
        <dbReference type="PIRSR" id="PIRSR002854-1"/>
    </source>
</evidence>
<name>A0A510JH84_9FUSO</name>
<evidence type="ECO:0000256" key="3">
    <source>
        <dbReference type="ARBA" id="ARBA00023136"/>
    </source>
</evidence>
<dbReference type="GO" id="GO:0016020">
    <property type="term" value="C:membrane"/>
    <property type="evidence" value="ECO:0007669"/>
    <property type="project" value="UniProtKB-SubCell"/>
</dbReference>
<keyword evidence="3" id="KW-0472">Membrane</keyword>
<dbReference type="PROSITE" id="PS51257">
    <property type="entry name" value="PROKAR_LIPOPROTEIN"/>
    <property type="match status" value="1"/>
</dbReference>
<dbReference type="PIRSF" id="PIRSF002854">
    <property type="entry name" value="MetQ"/>
    <property type="match status" value="1"/>
</dbReference>
<reference evidence="9 10" key="1">
    <citation type="submission" date="2019-07" db="EMBL/GenBank/DDBJ databases">
        <title>Complete Genome Sequence of Leptotrichia hofstadii Strain JCM16775.</title>
        <authorList>
            <person name="Watanabe S."/>
            <person name="Cui L."/>
        </authorList>
    </citation>
    <scope>NUCLEOTIDE SEQUENCE [LARGE SCALE GENOMIC DNA]</scope>
    <source>
        <strain evidence="9 10">JCM16775</strain>
    </source>
</reference>
<evidence type="ECO:0000256" key="8">
    <source>
        <dbReference type="SAM" id="SignalP"/>
    </source>
</evidence>
<dbReference type="AlphaFoldDB" id="A0A510JH84"/>
<feature type="signal peptide" evidence="8">
    <location>
        <begin position="1"/>
        <end position="17"/>
    </location>
</feature>
<proteinExistence type="inferred from homology"/>
<dbReference type="CDD" id="cd13597">
    <property type="entry name" value="PBP2_lipoprotein_Tp32"/>
    <property type="match status" value="1"/>
</dbReference>
<protein>
    <recommendedName>
        <fullName evidence="6">Lipoprotein</fullName>
    </recommendedName>
</protein>
<keyword evidence="4" id="KW-0564">Palmitate</keyword>
<evidence type="ECO:0000256" key="4">
    <source>
        <dbReference type="ARBA" id="ARBA00023139"/>
    </source>
</evidence>
<dbReference type="OrthoDB" id="9812878at2"/>
<organism evidence="9 10">
    <name type="scientific">Leptotrichia hofstadii</name>
    <dbReference type="NCBI Taxonomy" id="157688"/>
    <lineage>
        <taxon>Bacteria</taxon>
        <taxon>Fusobacteriati</taxon>
        <taxon>Fusobacteriota</taxon>
        <taxon>Fusobacteriia</taxon>
        <taxon>Fusobacteriales</taxon>
        <taxon>Leptotrichiaceae</taxon>
        <taxon>Leptotrichia</taxon>
    </lineage>
</organism>
<feature type="lipid moiety-binding region" description="S-diacylglycerol cysteine" evidence="7">
    <location>
        <position position="18"/>
    </location>
</feature>
<dbReference type="InterPro" id="IPR004872">
    <property type="entry name" value="Lipoprotein_NlpA"/>
</dbReference>
<evidence type="ECO:0000256" key="5">
    <source>
        <dbReference type="ARBA" id="ARBA00023288"/>
    </source>
</evidence>
<dbReference type="KEGG" id="lhf:JCM16775_1391"/>
<evidence type="ECO:0000256" key="1">
    <source>
        <dbReference type="ARBA" id="ARBA00004635"/>
    </source>
</evidence>
<dbReference type="Gene3D" id="3.40.190.10">
    <property type="entry name" value="Periplasmic binding protein-like II"/>
    <property type="match status" value="2"/>
</dbReference>